<proteinExistence type="predicted"/>
<dbReference type="InterPro" id="IPR032675">
    <property type="entry name" value="LRR_dom_sf"/>
</dbReference>
<keyword evidence="3" id="KW-1185">Reference proteome</keyword>
<dbReference type="RefSeq" id="WP_130153622.1">
    <property type="nucleotide sequence ID" value="NZ_SCFB01000004.1"/>
</dbReference>
<feature type="compositionally biased region" description="Low complexity" evidence="1">
    <location>
        <begin position="450"/>
        <end position="479"/>
    </location>
</feature>
<dbReference type="EMBL" id="SCFB01000004">
    <property type="protein sequence ID" value="RZI46521.1"/>
    <property type="molecule type" value="Genomic_DNA"/>
</dbReference>
<dbReference type="Proteomes" id="UP000293550">
    <property type="component" value="Unassembled WGS sequence"/>
</dbReference>
<dbReference type="Gene3D" id="3.80.10.10">
    <property type="entry name" value="Ribonuclease Inhibitor"/>
    <property type="match status" value="1"/>
</dbReference>
<evidence type="ECO:0000256" key="1">
    <source>
        <dbReference type="SAM" id="MobiDB-lite"/>
    </source>
</evidence>
<comment type="caution">
    <text evidence="2">The sequence shown here is derived from an EMBL/GenBank/DDBJ whole genome shotgun (WGS) entry which is preliminary data.</text>
</comment>
<protein>
    <submittedName>
        <fullName evidence="2">Uncharacterized protein</fullName>
    </submittedName>
</protein>
<dbReference type="SUPFAM" id="SSF52047">
    <property type="entry name" value="RNI-like"/>
    <property type="match status" value="1"/>
</dbReference>
<organism evidence="2 3">
    <name type="scientific">Candidatus Finniella inopinata</name>
    <dbReference type="NCBI Taxonomy" id="1696036"/>
    <lineage>
        <taxon>Bacteria</taxon>
        <taxon>Pseudomonadati</taxon>
        <taxon>Pseudomonadota</taxon>
        <taxon>Alphaproteobacteria</taxon>
        <taxon>Holosporales</taxon>
        <taxon>Candidatus Paracaedibacteraceae</taxon>
        <taxon>Candidatus Finniella</taxon>
    </lineage>
</organism>
<evidence type="ECO:0000313" key="3">
    <source>
        <dbReference type="Proteomes" id="UP000293550"/>
    </source>
</evidence>
<accession>A0A4Q7DHV0</accession>
<feature type="region of interest" description="Disordered" evidence="1">
    <location>
        <begin position="446"/>
        <end position="479"/>
    </location>
</feature>
<sequence>MVLINKLDSFTMINTKLIFLLTIAFLGSSHGILGSDESSSSDDLGDPAARPLTFDVGYSVEDHSRRIFEQYRLRAAHALTFDVGYRDAPAVMAAGAPPSPQKKWRLQELGFLKDADQKYVPKEKFSYLPNLRDITPRMIILPSAPPPVEATFVSRRNRMEVGEAGIPSLPTSLVKEIKKFLPDDDTSANALFYKTFANVKRSFKVSSVEGIQRVLNQGLHFGVIFKVRETDSFNQIVPLLGNVRCVSVAPDDGNDEFLRFLHGRLNLPDNLLELFPSNPHLETLRIESSNRDPLDLAPLSKFPGLRALELKGVPRRPIGIFSYNDHDCEDLSFIRSLPYLTELSLSGRRPVTDLTKGLEHLQRHWNVLKLTMDKDLQLDLFGNRLNITTITVRKPLQFNLGLSDSYLRSLILQDFKVMPLILRDFKVRPIISTNLTVDSEGAVSFSIQPTSSSTEQKASAASSSESAGQSAAASSSSTL</sequence>
<gene>
    <name evidence="2" type="ORF">EQU50_02745</name>
</gene>
<name>A0A4Q7DHV0_9PROT</name>
<reference evidence="2 3" key="1">
    <citation type="submission" date="2018-10" db="EMBL/GenBank/DDBJ databases">
        <title>An updated phylogeny of the Alphaproteobacteria reveals that the parasitic Rickettsiales and Holosporales have independent origins.</title>
        <authorList>
            <person name="Munoz-Gomez S.A."/>
            <person name="Hess S."/>
            <person name="Burger G."/>
            <person name="Lang B.F."/>
            <person name="Susko E."/>
            <person name="Slamovits C.H."/>
            <person name="Roger A.J."/>
        </authorList>
    </citation>
    <scope>NUCLEOTIDE SEQUENCE [LARGE SCALE GENOMIC DNA]</scope>
    <source>
        <strain evidence="2">HOLO01</strain>
    </source>
</reference>
<evidence type="ECO:0000313" key="2">
    <source>
        <dbReference type="EMBL" id="RZI46521.1"/>
    </source>
</evidence>
<dbReference type="AlphaFoldDB" id="A0A4Q7DHV0"/>